<protein>
    <submittedName>
        <fullName evidence="1">Uncharacterized protein</fullName>
    </submittedName>
</protein>
<keyword evidence="2" id="KW-1185">Reference proteome</keyword>
<organism evidence="1 2">
    <name type="scientific">Haloferula luteola</name>
    <dbReference type="NCBI Taxonomy" id="595692"/>
    <lineage>
        <taxon>Bacteria</taxon>
        <taxon>Pseudomonadati</taxon>
        <taxon>Verrucomicrobiota</taxon>
        <taxon>Verrucomicrobiia</taxon>
        <taxon>Verrucomicrobiales</taxon>
        <taxon>Verrucomicrobiaceae</taxon>
        <taxon>Haloferula</taxon>
    </lineage>
</organism>
<evidence type="ECO:0000313" key="1">
    <source>
        <dbReference type="EMBL" id="MBB5353414.1"/>
    </source>
</evidence>
<reference evidence="1 2" key="1">
    <citation type="submission" date="2020-08" db="EMBL/GenBank/DDBJ databases">
        <title>Genomic Encyclopedia of Type Strains, Phase IV (KMG-IV): sequencing the most valuable type-strain genomes for metagenomic binning, comparative biology and taxonomic classification.</title>
        <authorList>
            <person name="Goeker M."/>
        </authorList>
    </citation>
    <scope>NUCLEOTIDE SEQUENCE [LARGE SCALE GENOMIC DNA]</scope>
    <source>
        <strain evidence="1 2">YC6886</strain>
    </source>
</reference>
<name>A0A840VD18_9BACT</name>
<comment type="caution">
    <text evidence="1">The sequence shown here is derived from an EMBL/GenBank/DDBJ whole genome shotgun (WGS) entry which is preliminary data.</text>
</comment>
<sequence length="133" mass="15239">MKTTLGMERFEIRSPAMAELPLLMMIAANILRGLMQRTAAEAGKPVWQISFKGVLDQVLASHEIYTTHRGRTRKLAAHHASVIEICATKILEIRPFRHEPRAVKRRPKNFSMLTRYRHVFRQVPHRGNSKSAA</sequence>
<dbReference type="AlphaFoldDB" id="A0A840VD18"/>
<dbReference type="Proteomes" id="UP000557717">
    <property type="component" value="Unassembled WGS sequence"/>
</dbReference>
<dbReference type="RefSeq" id="WP_184021294.1">
    <property type="nucleotide sequence ID" value="NZ_JACHFD010000025.1"/>
</dbReference>
<accession>A0A840VD18</accession>
<gene>
    <name evidence="1" type="ORF">HNR46_003671</name>
</gene>
<dbReference type="EMBL" id="JACHFD010000025">
    <property type="protein sequence ID" value="MBB5353414.1"/>
    <property type="molecule type" value="Genomic_DNA"/>
</dbReference>
<proteinExistence type="predicted"/>
<evidence type="ECO:0000313" key="2">
    <source>
        <dbReference type="Proteomes" id="UP000557717"/>
    </source>
</evidence>